<evidence type="ECO:0000313" key="1">
    <source>
        <dbReference type="EMBL" id="MFC7193170.1"/>
    </source>
</evidence>
<proteinExistence type="predicted"/>
<comment type="caution">
    <text evidence="1">The sequence shown here is derived from an EMBL/GenBank/DDBJ whole genome shotgun (WGS) entry which is preliminary data.</text>
</comment>
<organism evidence="1 2">
    <name type="scientific">Halocatena marina</name>
    <dbReference type="NCBI Taxonomy" id="2934937"/>
    <lineage>
        <taxon>Archaea</taxon>
        <taxon>Methanobacteriati</taxon>
        <taxon>Methanobacteriota</taxon>
        <taxon>Stenosarchaea group</taxon>
        <taxon>Halobacteria</taxon>
        <taxon>Halobacteriales</taxon>
        <taxon>Natronomonadaceae</taxon>
        <taxon>Halocatena</taxon>
    </lineage>
</organism>
<keyword evidence="2" id="KW-1185">Reference proteome</keyword>
<sequence length="110" mass="12514">MKDSWYIVDAVGDGSMDNPYRPKYADQFESYSCYQLGESSKFLVRFYGQAASHNDIAATQDKTSVSKKDVAKRLNKAFSGNHGPDNLNAEGWQNQFFANKSDRFDMQIHD</sequence>
<evidence type="ECO:0000313" key="2">
    <source>
        <dbReference type="Proteomes" id="UP001596417"/>
    </source>
</evidence>
<name>A0ABD5YZV7_9EURY</name>
<dbReference type="Proteomes" id="UP001596417">
    <property type="component" value="Unassembled WGS sequence"/>
</dbReference>
<accession>A0ABD5YZV7</accession>
<dbReference type="RefSeq" id="WP_390207006.1">
    <property type="nucleotide sequence ID" value="NZ_JBHSZC010000006.1"/>
</dbReference>
<dbReference type="AlphaFoldDB" id="A0ABD5YZV7"/>
<dbReference type="EMBL" id="JBHTAX010000007">
    <property type="protein sequence ID" value="MFC7193170.1"/>
    <property type="molecule type" value="Genomic_DNA"/>
</dbReference>
<gene>
    <name evidence="1" type="ORF">ACFQL7_27565</name>
</gene>
<reference evidence="1 2" key="1">
    <citation type="journal article" date="2019" name="Int. J. Syst. Evol. Microbiol.">
        <title>The Global Catalogue of Microorganisms (GCM) 10K type strain sequencing project: providing services to taxonomists for standard genome sequencing and annotation.</title>
        <authorList>
            <consortium name="The Broad Institute Genomics Platform"/>
            <consortium name="The Broad Institute Genome Sequencing Center for Infectious Disease"/>
            <person name="Wu L."/>
            <person name="Ma J."/>
        </authorList>
    </citation>
    <scope>NUCLEOTIDE SEQUENCE [LARGE SCALE GENOMIC DNA]</scope>
    <source>
        <strain evidence="1 2">RDMS1</strain>
    </source>
</reference>
<protein>
    <submittedName>
        <fullName evidence="1">Uncharacterized protein</fullName>
    </submittedName>
</protein>